<reference evidence="1" key="2">
    <citation type="journal article" date="2017" name="Genome Announc.">
        <title>High-Quality Draft Genome Sequence of Burkholderia contaminans CH-1, a Gram-Negative Bacterium That Metabolizes 2-Azahypoxanthine, a Plant Growth-Regulating Compound.</title>
        <authorList>
            <person name="Choi J.-H."/>
            <person name="Sugiura H."/>
            <person name="Moriuchi R."/>
            <person name="Kawagishi H."/>
            <person name="Dohra H."/>
        </authorList>
    </citation>
    <scope>NUCLEOTIDE SEQUENCE</scope>
    <source>
        <strain evidence="1">CH-1</strain>
    </source>
</reference>
<name>A0A250LCS4_9BURK</name>
<dbReference type="EMBL" id="AP018358">
    <property type="protein sequence ID" value="BBA42378.1"/>
    <property type="molecule type" value="Genomic_DNA"/>
</dbReference>
<proteinExistence type="predicted"/>
<evidence type="ECO:0000313" key="1">
    <source>
        <dbReference type="EMBL" id="BBA42378.1"/>
    </source>
</evidence>
<gene>
    <name evidence="1" type="ORF">BCCH1_48530</name>
</gene>
<organism evidence="1">
    <name type="scientific">Burkholderia contaminans</name>
    <dbReference type="NCBI Taxonomy" id="488447"/>
    <lineage>
        <taxon>Bacteria</taxon>
        <taxon>Pseudomonadati</taxon>
        <taxon>Pseudomonadota</taxon>
        <taxon>Betaproteobacteria</taxon>
        <taxon>Burkholderiales</taxon>
        <taxon>Burkholderiaceae</taxon>
        <taxon>Burkholderia</taxon>
        <taxon>Burkholderia cepacia complex</taxon>
    </lineage>
</organism>
<protein>
    <submittedName>
        <fullName evidence="1">Uncharacterized protein</fullName>
    </submittedName>
</protein>
<accession>A0A250LCS4</accession>
<reference evidence="1" key="1">
    <citation type="journal article" date="2016" name="Biosci. Biotechnol. Biochem.">
        <title>Bioconversion of AHX to AOH by resting cells of Burkholderia contaminans CH-1.</title>
        <authorList>
            <person name="Choi J.H."/>
            <person name="Kikuchi A."/>
            <person name="Pumkaeo P."/>
            <person name="Hirai H."/>
            <person name="Tokuyama S."/>
            <person name="Kawagishi H."/>
        </authorList>
    </citation>
    <scope>NUCLEOTIDE SEQUENCE</scope>
    <source>
        <strain evidence="1">CH-1</strain>
    </source>
</reference>
<sequence length="59" mass="6529">MAFEIDVDIIGAVAGDGVERAARILVQFQIGIPRFRRGMYRRATRARMAGFACPSTRDA</sequence>
<dbReference type="AlphaFoldDB" id="A0A250LCS4"/>